<dbReference type="EMBL" id="AVPE01000004">
    <property type="protein sequence ID" value="KGX92858.1"/>
    <property type="molecule type" value="Genomic_DNA"/>
</dbReference>
<comment type="caution">
    <text evidence="2">The sequence shown here is derived from an EMBL/GenBank/DDBJ whole genome shotgun (WGS) entry which is preliminary data.</text>
</comment>
<protein>
    <submittedName>
        <fullName evidence="2">Uncharacterized protein</fullName>
    </submittedName>
</protein>
<evidence type="ECO:0000313" key="3">
    <source>
        <dbReference type="Proteomes" id="UP000030528"/>
    </source>
</evidence>
<evidence type="ECO:0000313" key="2">
    <source>
        <dbReference type="EMBL" id="KGX92858.1"/>
    </source>
</evidence>
<dbReference type="RefSeq" id="WP_169449930.1">
    <property type="nucleotide sequence ID" value="NZ_AULI01000006.1"/>
</dbReference>
<dbReference type="Proteomes" id="UP000030528">
    <property type="component" value="Unassembled WGS sequence"/>
</dbReference>
<evidence type="ECO:0000256" key="1">
    <source>
        <dbReference type="SAM" id="MobiDB-lite"/>
    </source>
</evidence>
<accession>A0A0A5GNN1</accession>
<proteinExistence type="predicted"/>
<feature type="region of interest" description="Disordered" evidence="1">
    <location>
        <begin position="20"/>
        <end position="47"/>
    </location>
</feature>
<gene>
    <name evidence="2" type="ORF">N781_13270</name>
</gene>
<reference evidence="2 3" key="1">
    <citation type="submission" date="2013-08" db="EMBL/GenBank/DDBJ databases">
        <authorList>
            <person name="Huang J."/>
            <person name="Wang G."/>
        </authorList>
    </citation>
    <scope>NUCLEOTIDE SEQUENCE [LARGE SCALE GENOMIC DNA]</scope>
    <source>
        <strain evidence="2 3">JSM 076056</strain>
    </source>
</reference>
<name>A0A0A5GNN1_9BACI</name>
<sequence>MTIMYSKARELFDRDYKNSQEFTSAQSTKQRKKSKLTGNTKRRVRKK</sequence>
<organism evidence="2 3">
    <name type="scientific">Pontibacillus halophilus JSM 076056 = DSM 19796</name>
    <dbReference type="NCBI Taxonomy" id="1385510"/>
    <lineage>
        <taxon>Bacteria</taxon>
        <taxon>Bacillati</taxon>
        <taxon>Bacillota</taxon>
        <taxon>Bacilli</taxon>
        <taxon>Bacillales</taxon>
        <taxon>Bacillaceae</taxon>
        <taxon>Pontibacillus</taxon>
    </lineage>
</organism>
<keyword evidence="3" id="KW-1185">Reference proteome</keyword>
<feature type="compositionally biased region" description="Basic residues" evidence="1">
    <location>
        <begin position="29"/>
        <end position="47"/>
    </location>
</feature>
<dbReference type="AlphaFoldDB" id="A0A0A5GNN1"/>
<dbReference type="STRING" id="1385510.GCA_000425205_01486"/>